<dbReference type="EMBL" id="SBKQ01000010">
    <property type="protein sequence ID" value="RXR31289.1"/>
    <property type="molecule type" value="Genomic_DNA"/>
</dbReference>
<evidence type="ECO:0000256" key="4">
    <source>
        <dbReference type="ARBA" id="ARBA00023004"/>
    </source>
</evidence>
<evidence type="ECO:0000256" key="3">
    <source>
        <dbReference type="ARBA" id="ARBA00022723"/>
    </source>
</evidence>
<dbReference type="Pfam" id="PF01152">
    <property type="entry name" value="Bac_globin"/>
    <property type="match status" value="1"/>
</dbReference>
<protein>
    <submittedName>
        <fullName evidence="6">Group III truncated hemoglobin</fullName>
    </submittedName>
</protein>
<dbReference type="InterPro" id="IPR009050">
    <property type="entry name" value="Globin-like_sf"/>
</dbReference>
<keyword evidence="4 5" id="KW-0408">Iron</keyword>
<keyword evidence="1" id="KW-0813">Transport</keyword>
<dbReference type="GO" id="GO:0020037">
    <property type="term" value="F:heme binding"/>
    <property type="evidence" value="ECO:0007669"/>
    <property type="project" value="InterPro"/>
</dbReference>
<dbReference type="RefSeq" id="WP_129464829.1">
    <property type="nucleotide sequence ID" value="NZ_SBKQ01000010.1"/>
</dbReference>
<dbReference type="CDD" id="cd08916">
    <property type="entry name" value="TrHb3_P"/>
    <property type="match status" value="1"/>
</dbReference>
<evidence type="ECO:0000313" key="7">
    <source>
        <dbReference type="Proteomes" id="UP000289734"/>
    </source>
</evidence>
<evidence type="ECO:0000313" key="6">
    <source>
        <dbReference type="EMBL" id="RXR31289.1"/>
    </source>
</evidence>
<evidence type="ECO:0000256" key="2">
    <source>
        <dbReference type="ARBA" id="ARBA00022617"/>
    </source>
</evidence>
<comment type="caution">
    <text evidence="6">The sequence shown here is derived from an EMBL/GenBank/DDBJ whole genome shotgun (WGS) entry which is preliminary data.</text>
</comment>
<feature type="binding site" description="distal binding residue" evidence="5">
    <location>
        <position position="69"/>
    </location>
    <ligand>
        <name>heme</name>
        <dbReference type="ChEBI" id="CHEBI:30413"/>
    </ligand>
    <ligandPart>
        <name>Fe</name>
        <dbReference type="ChEBI" id="CHEBI:18248"/>
    </ligandPart>
</feature>
<organism evidence="6 7">
    <name type="scientific">Flavobacterium piscinae</name>
    <dbReference type="NCBI Taxonomy" id="2506424"/>
    <lineage>
        <taxon>Bacteria</taxon>
        <taxon>Pseudomonadati</taxon>
        <taxon>Bacteroidota</taxon>
        <taxon>Flavobacteriia</taxon>
        <taxon>Flavobacteriales</taxon>
        <taxon>Flavobacteriaceae</taxon>
        <taxon>Flavobacterium</taxon>
    </lineage>
</organism>
<name>A0A4Q1KPU6_9FLAO</name>
<gene>
    <name evidence="6" type="ORF">EQG68_10425</name>
</gene>
<proteinExistence type="predicted"/>
<dbReference type="GO" id="GO:0019825">
    <property type="term" value="F:oxygen binding"/>
    <property type="evidence" value="ECO:0007669"/>
    <property type="project" value="InterPro"/>
</dbReference>
<dbReference type="AlphaFoldDB" id="A0A4Q1KPU6"/>
<dbReference type="InterPro" id="IPR001486">
    <property type="entry name" value="Hemoglobin_trunc"/>
</dbReference>
<keyword evidence="2 5" id="KW-0349">Heme</keyword>
<dbReference type="GO" id="GO:0046872">
    <property type="term" value="F:metal ion binding"/>
    <property type="evidence" value="ECO:0007669"/>
    <property type="project" value="UniProtKB-KW"/>
</dbReference>
<evidence type="ECO:0000256" key="1">
    <source>
        <dbReference type="ARBA" id="ARBA00022448"/>
    </source>
</evidence>
<dbReference type="Proteomes" id="UP000289734">
    <property type="component" value="Unassembled WGS sequence"/>
</dbReference>
<keyword evidence="7" id="KW-1185">Reference proteome</keyword>
<dbReference type="InterPro" id="IPR012292">
    <property type="entry name" value="Globin/Proto"/>
</dbReference>
<keyword evidence="3 5" id="KW-0479">Metal-binding</keyword>
<accession>A0A4Q1KPU6</accession>
<dbReference type="SUPFAM" id="SSF46458">
    <property type="entry name" value="Globin-like"/>
    <property type="match status" value="1"/>
</dbReference>
<sequence length="123" mass="14747">MRKDIKNRSDIIRLVDAFYDKIKTDQVIGFIFNDVAQVNWEDHLPKMYDFWDNVLFFTGNFDGNPMQKHKELHNKCPLTHAHFNHWNEVFRQTVDELFVGEKAEEIKDRAKNISDVIMYKTIQ</sequence>
<dbReference type="OrthoDB" id="25954at2"/>
<evidence type="ECO:0000256" key="5">
    <source>
        <dbReference type="PIRSR" id="PIRSR601486-1"/>
    </source>
</evidence>
<reference evidence="7" key="1">
    <citation type="submission" date="2019-01" db="EMBL/GenBank/DDBJ databases">
        <title>Cytophagaceae bacterium strain CAR-16.</title>
        <authorList>
            <person name="Chen W.-M."/>
        </authorList>
    </citation>
    <scope>NUCLEOTIDE SEQUENCE [LARGE SCALE GENOMIC DNA]</scope>
    <source>
        <strain evidence="7">ICH-30</strain>
    </source>
</reference>
<dbReference type="Gene3D" id="1.10.490.10">
    <property type="entry name" value="Globins"/>
    <property type="match status" value="1"/>
</dbReference>